<accession>A0A1G2LTM6</accession>
<sequence>MNEGIENNQIPKISPAEKETRFQELLKKKEELVAAFQEALEKKLPIGDDDFMDMEIATEKAAKAALEANNQAEYDRLMEEHKAMTCWRFGE</sequence>
<dbReference type="Proteomes" id="UP000177171">
    <property type="component" value="Unassembled WGS sequence"/>
</dbReference>
<proteinExistence type="predicted"/>
<dbReference type="EMBL" id="MHQY01000001">
    <property type="protein sequence ID" value="OHA14864.1"/>
    <property type="molecule type" value="Genomic_DNA"/>
</dbReference>
<gene>
    <name evidence="1" type="ORF">A3G49_04210</name>
</gene>
<evidence type="ECO:0000313" key="2">
    <source>
        <dbReference type="Proteomes" id="UP000177171"/>
    </source>
</evidence>
<name>A0A1G2LTM6_9BACT</name>
<comment type="caution">
    <text evidence="1">The sequence shown here is derived from an EMBL/GenBank/DDBJ whole genome shotgun (WGS) entry which is preliminary data.</text>
</comment>
<protein>
    <submittedName>
        <fullName evidence="1">Uncharacterized protein</fullName>
    </submittedName>
</protein>
<organism evidence="1 2">
    <name type="scientific">Candidatus Sungbacteria bacterium RIFCSPLOWO2_12_FULL_41_11</name>
    <dbReference type="NCBI Taxonomy" id="1802286"/>
    <lineage>
        <taxon>Bacteria</taxon>
        <taxon>Candidatus Sungiibacteriota</taxon>
    </lineage>
</organism>
<reference evidence="1 2" key="1">
    <citation type="journal article" date="2016" name="Nat. Commun.">
        <title>Thousands of microbial genomes shed light on interconnected biogeochemical processes in an aquifer system.</title>
        <authorList>
            <person name="Anantharaman K."/>
            <person name="Brown C.T."/>
            <person name="Hug L.A."/>
            <person name="Sharon I."/>
            <person name="Castelle C.J."/>
            <person name="Probst A.J."/>
            <person name="Thomas B.C."/>
            <person name="Singh A."/>
            <person name="Wilkins M.J."/>
            <person name="Karaoz U."/>
            <person name="Brodie E.L."/>
            <person name="Williams K.H."/>
            <person name="Hubbard S.S."/>
            <person name="Banfield J.F."/>
        </authorList>
    </citation>
    <scope>NUCLEOTIDE SEQUENCE [LARGE SCALE GENOMIC DNA]</scope>
</reference>
<evidence type="ECO:0000313" key="1">
    <source>
        <dbReference type="EMBL" id="OHA14864.1"/>
    </source>
</evidence>
<dbReference type="AlphaFoldDB" id="A0A1G2LTM6"/>